<reference evidence="7" key="1">
    <citation type="submission" date="2022-06" db="EMBL/GenBank/DDBJ databases">
        <title>Sphingomonas sp. nov. isolated from rhizosphere soil of tomato.</title>
        <authorList>
            <person name="Dong H."/>
            <person name="Gao R."/>
        </authorList>
    </citation>
    <scope>NUCLEOTIDE SEQUENCE</scope>
    <source>
        <strain evidence="7">MMSM24</strain>
    </source>
</reference>
<feature type="transmembrane region" description="Helical" evidence="6">
    <location>
        <begin position="483"/>
        <end position="500"/>
    </location>
</feature>
<feature type="transmembrane region" description="Helical" evidence="6">
    <location>
        <begin position="249"/>
        <end position="269"/>
    </location>
</feature>
<dbReference type="InterPro" id="IPR002293">
    <property type="entry name" value="AA/rel_permease1"/>
</dbReference>
<dbReference type="PANTHER" id="PTHR42770">
    <property type="entry name" value="AMINO ACID TRANSPORTER-RELATED"/>
    <property type="match status" value="1"/>
</dbReference>
<feature type="transmembrane region" description="Helical" evidence="6">
    <location>
        <begin position="201"/>
        <end position="220"/>
    </location>
</feature>
<feature type="transmembrane region" description="Helical" evidence="6">
    <location>
        <begin position="38"/>
        <end position="58"/>
    </location>
</feature>
<feature type="transmembrane region" description="Helical" evidence="6">
    <location>
        <begin position="328"/>
        <end position="358"/>
    </location>
</feature>
<keyword evidence="4 6" id="KW-1133">Transmembrane helix</keyword>
<comment type="caution">
    <text evidence="7">The sequence shown here is derived from an EMBL/GenBank/DDBJ whole genome shotgun (WGS) entry which is preliminary data.</text>
</comment>
<dbReference type="EMBL" id="JANFAV010000001">
    <property type="protein sequence ID" value="MCW6533448.1"/>
    <property type="molecule type" value="Genomic_DNA"/>
</dbReference>
<protein>
    <submittedName>
        <fullName evidence="7">APC family permease</fullName>
    </submittedName>
</protein>
<feature type="transmembrane region" description="Helical" evidence="6">
    <location>
        <begin position="289"/>
        <end position="308"/>
    </location>
</feature>
<keyword evidence="3 6" id="KW-0812">Transmembrane</keyword>
<feature type="transmembrane region" description="Helical" evidence="6">
    <location>
        <begin position="524"/>
        <end position="544"/>
    </location>
</feature>
<feature type="transmembrane region" description="Helical" evidence="6">
    <location>
        <begin position="403"/>
        <end position="425"/>
    </location>
</feature>
<sequence>MIADDLDAAVAAPAIRRAPEPAAAHNGELHRELDWKGAFWASSGVPAGVLLTMGGIAATIGQPVWVVFIASILMGFIQSFVYAEIAGLYPHKSGGASVYGAAAWLPYSKFVAPISVWCNWLAWSPVLALGTSLAAGYVMASLFPPTAAINTWHITLADLGFIREGLTLRINSVAIIGAGFLLLTFALQHHGAARAASAQKILGIACLAPLILVGVVPLVTGDLPSDHLFPLLPLVRDAAGTVHFGSWDIYGITVLMGAMFGAGWSTYGFETAVCYTREFRNPARDTPRALIASGLLCILIFALVPLAFQASLGLEGMLTPGIYDGSGVALALARIVGGGVVVSNIFITMLILSLLLIVMTSMMGSSRTLYQASVDGWLPKYLARVNPHGAPTAAMWTDLGFNLLLLLTSDYFAVLMISNVCYMVFNFLNLQSGWIHRIDRAGWERPFRCPTWLLATGAVFGFVNMAFMGAGADVWGKNTLRNGLIAVLLIVPVFLFRHFVQDKGRFPVRAEGVAEPPTVRRAGVLPWVALLACVLVVAVAHAVARLPLH</sequence>
<organism evidence="7 8">
    <name type="scientific">Sphingomonas lycopersici</name>
    <dbReference type="NCBI Taxonomy" id="2951807"/>
    <lineage>
        <taxon>Bacteria</taxon>
        <taxon>Pseudomonadati</taxon>
        <taxon>Pseudomonadota</taxon>
        <taxon>Alphaproteobacteria</taxon>
        <taxon>Sphingomonadales</taxon>
        <taxon>Sphingomonadaceae</taxon>
        <taxon>Sphingomonas</taxon>
    </lineage>
</organism>
<dbReference type="Pfam" id="PF13520">
    <property type="entry name" value="AA_permease_2"/>
    <property type="match status" value="1"/>
</dbReference>
<evidence type="ECO:0000256" key="3">
    <source>
        <dbReference type="ARBA" id="ARBA00022692"/>
    </source>
</evidence>
<feature type="transmembrane region" description="Helical" evidence="6">
    <location>
        <begin position="452"/>
        <end position="471"/>
    </location>
</feature>
<accession>A0AA42CSK8</accession>
<gene>
    <name evidence="7" type="ORF">NEE01_01480</name>
</gene>
<comment type="subcellular location">
    <subcellularLocation>
        <location evidence="1">Cell membrane</location>
        <topology evidence="1">Multi-pass membrane protein</topology>
    </subcellularLocation>
</comment>
<evidence type="ECO:0000256" key="2">
    <source>
        <dbReference type="ARBA" id="ARBA00022475"/>
    </source>
</evidence>
<evidence type="ECO:0000313" key="8">
    <source>
        <dbReference type="Proteomes" id="UP001165565"/>
    </source>
</evidence>
<evidence type="ECO:0000256" key="4">
    <source>
        <dbReference type="ARBA" id="ARBA00022989"/>
    </source>
</evidence>
<keyword evidence="2" id="KW-1003">Cell membrane</keyword>
<keyword evidence="5 6" id="KW-0472">Membrane</keyword>
<name>A0AA42CSK8_9SPHN</name>
<dbReference type="Proteomes" id="UP001165565">
    <property type="component" value="Unassembled WGS sequence"/>
</dbReference>
<feature type="transmembrane region" description="Helical" evidence="6">
    <location>
        <begin position="64"/>
        <end position="83"/>
    </location>
</feature>
<evidence type="ECO:0000256" key="6">
    <source>
        <dbReference type="SAM" id="Phobius"/>
    </source>
</evidence>
<feature type="transmembrane region" description="Helical" evidence="6">
    <location>
        <begin position="120"/>
        <end position="143"/>
    </location>
</feature>
<proteinExistence type="predicted"/>
<evidence type="ECO:0000256" key="5">
    <source>
        <dbReference type="ARBA" id="ARBA00023136"/>
    </source>
</evidence>
<dbReference type="PANTHER" id="PTHR42770:SF11">
    <property type="entry name" value="INNER MEMBRANE TRANSPORT PROTEIN YBAT"/>
    <property type="match status" value="1"/>
</dbReference>
<dbReference type="GO" id="GO:0005886">
    <property type="term" value="C:plasma membrane"/>
    <property type="evidence" value="ECO:0007669"/>
    <property type="project" value="UniProtKB-SubCell"/>
</dbReference>
<dbReference type="Gene3D" id="1.20.1740.10">
    <property type="entry name" value="Amino acid/polyamine transporter I"/>
    <property type="match status" value="1"/>
</dbReference>
<evidence type="ECO:0000313" key="7">
    <source>
        <dbReference type="EMBL" id="MCW6533448.1"/>
    </source>
</evidence>
<dbReference type="RefSeq" id="WP_179514281.1">
    <property type="nucleotide sequence ID" value="NZ_JANFAV010000001.1"/>
</dbReference>
<feature type="transmembrane region" description="Helical" evidence="6">
    <location>
        <begin position="168"/>
        <end position="189"/>
    </location>
</feature>
<dbReference type="PIRSF" id="PIRSF006060">
    <property type="entry name" value="AA_transporter"/>
    <property type="match status" value="1"/>
</dbReference>
<dbReference type="AlphaFoldDB" id="A0AA42CSK8"/>
<dbReference type="GO" id="GO:0022857">
    <property type="term" value="F:transmembrane transporter activity"/>
    <property type="evidence" value="ECO:0007669"/>
    <property type="project" value="InterPro"/>
</dbReference>
<dbReference type="InterPro" id="IPR050367">
    <property type="entry name" value="APC_superfamily"/>
</dbReference>
<evidence type="ECO:0000256" key="1">
    <source>
        <dbReference type="ARBA" id="ARBA00004651"/>
    </source>
</evidence>
<keyword evidence="8" id="KW-1185">Reference proteome</keyword>